<dbReference type="InterPro" id="IPR017853">
    <property type="entry name" value="GH"/>
</dbReference>
<dbReference type="InterPro" id="IPR029486">
    <property type="entry name" value="GH97_N"/>
</dbReference>
<dbReference type="PANTHER" id="PTHR35803:SF1">
    <property type="entry name" value="GLUCAN 1,4-ALPHA-GLUCOSIDASE SUSB"/>
    <property type="match status" value="1"/>
</dbReference>
<evidence type="ECO:0000313" key="7">
    <source>
        <dbReference type="Proteomes" id="UP000035369"/>
    </source>
</evidence>
<evidence type="ECO:0000259" key="2">
    <source>
        <dbReference type="Pfam" id="PF14508"/>
    </source>
</evidence>
<dbReference type="RefSeq" id="WP_008576077.1">
    <property type="nucleotide sequence ID" value="NZ_CP018475.1"/>
</dbReference>
<dbReference type="AlphaFoldDB" id="A0A0G9BT49"/>
<dbReference type="InterPro" id="IPR029483">
    <property type="entry name" value="GH97_C"/>
</dbReference>
<comment type="caution">
    <text evidence="5">The sequence shown here is derived from an EMBL/GenBank/DDBJ whole genome shotgun (WGS) entry which is preliminary data.</text>
</comment>
<protein>
    <submittedName>
        <fullName evidence="4">Alpha-glucosidase</fullName>
    </submittedName>
    <submittedName>
        <fullName evidence="5">Glycoside hydrolase family 97 protein</fullName>
    </submittedName>
</protein>
<evidence type="ECO:0000259" key="3">
    <source>
        <dbReference type="Pfam" id="PF14509"/>
    </source>
</evidence>
<dbReference type="Proteomes" id="UP000471082">
    <property type="component" value="Unassembled WGS sequence"/>
</dbReference>
<reference evidence="4 7" key="1">
    <citation type="submission" date="2015-02" db="EMBL/GenBank/DDBJ databases">
        <title>Whole genome sequencing of multiple isolates of three species of pepper and tomato-infecting xanthomonads reveals genetic diversity in field strains and pinpoints effectors responsible for host specificity.</title>
        <authorList>
            <person name="Schwartz A."/>
            <person name="Dahlbeck D."/>
            <person name="Staskawicz B."/>
            <person name="Bart R."/>
            <person name="Potnis N."/>
            <person name="Minsavage G."/>
            <person name="Timilsina S."/>
            <person name="Goss E."/>
            <person name="Jones J."/>
            <person name="Vallad G."/>
            <person name="Barak J."/>
            <person name="Miller S."/>
            <person name="Ritchie D."/>
            <person name="Martins J.Jr."/>
            <person name="Patane J.S."/>
            <person name="Setubal J.C."/>
        </authorList>
    </citation>
    <scope>NUCLEOTIDE SEQUENCE [LARGE SCALE GENOMIC DNA]</scope>
    <source>
        <strain evidence="4 7">Xp3-15</strain>
    </source>
</reference>
<evidence type="ECO:0000313" key="6">
    <source>
        <dbReference type="EMBL" id="RXD55029.1"/>
    </source>
</evidence>
<keyword evidence="7" id="KW-1185">Reference proteome</keyword>
<reference evidence="5 9" key="3">
    <citation type="submission" date="2019-11" db="EMBL/GenBank/DDBJ databases">
        <title>Genome-resolved metagenomics to study the prevalence of co-infection and intraspecific heterogeneity among plant pathogen metapopulations.</title>
        <authorList>
            <person name="Newberry E."/>
            <person name="Bhandari R."/>
            <person name="Kemble J."/>
            <person name="Sikora E."/>
            <person name="Potnis N."/>
        </authorList>
    </citation>
    <scope>NUCLEOTIDE SEQUENCE [LARGE SCALE GENOMIC DNA]</scope>
    <source>
        <strain evidence="5">Xp_Tom_Tuscaloosa_18b</strain>
    </source>
</reference>
<dbReference type="GeneID" id="61779444"/>
<gene>
    <name evidence="6" type="ORF">DB769_07705</name>
    <name evidence="5" type="ORF">G3W61_17305</name>
    <name evidence="4" type="ORF">XP315_15740</name>
</gene>
<dbReference type="EMBL" id="PUUL01000036">
    <property type="protein sequence ID" value="RXD55029.1"/>
    <property type="molecule type" value="Genomic_DNA"/>
</dbReference>
<dbReference type="Proteomes" id="UP000035369">
    <property type="component" value="Unassembled WGS sequence"/>
</dbReference>
<dbReference type="Gene3D" id="2.70.98.10">
    <property type="match status" value="1"/>
</dbReference>
<evidence type="ECO:0000313" key="8">
    <source>
        <dbReference type="Proteomes" id="UP000289372"/>
    </source>
</evidence>
<dbReference type="Pfam" id="PF14508">
    <property type="entry name" value="GH97_N"/>
    <property type="match status" value="1"/>
</dbReference>
<dbReference type="SUPFAM" id="SSF51445">
    <property type="entry name" value="(Trans)glycosidases"/>
    <property type="match status" value="1"/>
</dbReference>
<dbReference type="EMBL" id="JZUY01000044">
    <property type="protein sequence ID" value="KLC04001.1"/>
    <property type="molecule type" value="Genomic_DNA"/>
</dbReference>
<dbReference type="InterPro" id="IPR052720">
    <property type="entry name" value="Glycosyl_hydrolase_97"/>
</dbReference>
<dbReference type="PANTHER" id="PTHR35803">
    <property type="entry name" value="GLUCAN 1,4-ALPHA-GLUCOSIDASE SUSB-RELATED"/>
    <property type="match status" value="1"/>
</dbReference>
<dbReference type="KEGG" id="xpe:BJD13_03480"/>
<name>A0A0G9BT49_XANPE</name>
<dbReference type="Gene3D" id="3.20.20.70">
    <property type="entry name" value="Aldolase class I"/>
    <property type="match status" value="1"/>
</dbReference>
<keyword evidence="5" id="KW-0378">Hydrolase</keyword>
<dbReference type="InterPro" id="IPR013785">
    <property type="entry name" value="Aldolase_TIM"/>
</dbReference>
<evidence type="ECO:0000259" key="1">
    <source>
        <dbReference type="Pfam" id="PF10566"/>
    </source>
</evidence>
<evidence type="ECO:0000313" key="5">
    <source>
        <dbReference type="EMBL" id="NEL77987.1"/>
    </source>
</evidence>
<dbReference type="EMBL" id="JAAGYU010000093">
    <property type="protein sequence ID" value="NEL77987.1"/>
    <property type="molecule type" value="Genomic_DNA"/>
</dbReference>
<dbReference type="Proteomes" id="UP000289372">
    <property type="component" value="Unassembled WGS sequence"/>
</dbReference>
<dbReference type="Pfam" id="PF10566">
    <property type="entry name" value="Glyco_hydro_97"/>
    <property type="match status" value="1"/>
</dbReference>
<dbReference type="GO" id="GO:0016787">
    <property type="term" value="F:hydrolase activity"/>
    <property type="evidence" value="ECO:0007669"/>
    <property type="project" value="UniProtKB-KW"/>
</dbReference>
<feature type="domain" description="Glycosyl-hydrolase 97 C-terminal oligomerisation" evidence="3">
    <location>
        <begin position="586"/>
        <end position="686"/>
    </location>
</feature>
<sequence>MPLSSRRAHSTLGAAWIAQLLVLTLFGGAAPQLHAEVTTVSVESPNKVLQVSLEVDGGTPYYRVQRLGEAVVQRSRLGFELRDGRLDRGMAVLAQARQSHDDTWEQPWGETRLVRNHYNELRVSLGERDGAQRIFDVIFRVYDDGLGLRYHFPKQAGMREALIDEEVTEFAIAQPADAWWIPAGEPIHYEYLYRHTPLNQVALAHTPLTLRTDSGLHIALHEAALVDYAGMWLRRTDNQRLRAQLSPAAEGWKVRRSLPFDTPWRTLQIADQATGLVESNLILNLNEPNVLGDVSWIKPSKYVGVWWSMHLNQQTWATGPKHGATTATTKRYIDFAADHGFRGVLVEGWNPGWDGEWFGNGGSFDFTRPTPDFDLPALSRYAAAKGVHLIGHHETGCAVDHYEDQIAEAMDLYARFGVDSVKTGYVCDDGQVERRNPAGGTPLREWHDGQWMARHHLHVVQEAAQRHIAVNAHEPIKDTGLRRTYPNWISREGARGMEYNAWGQPPNPPEHEVNLVFTRLLAGPMDYTPGIVSLKGRNGQAIPSTLARQLALYVTLYSPIQMAADLPEHYLQHRDAFRFIEDVAVDWDQSRALNGEVGDYVTIARKDRHSRDWFLGSITDEHGRLLQVPLGFLEPGVRYIAQIYRDGDGADYASNPFAFVREERQVSSADTLELRLAPGGGQAIRFVPMGGKR</sequence>
<evidence type="ECO:0000313" key="4">
    <source>
        <dbReference type="EMBL" id="KLC04001.1"/>
    </source>
</evidence>
<proteinExistence type="predicted"/>
<feature type="domain" description="Glycosyl-hydrolase 97 catalytic" evidence="1">
    <location>
        <begin position="306"/>
        <end position="494"/>
    </location>
</feature>
<feature type="domain" description="Glycosyl-hydrolase 97 N-terminal" evidence="2">
    <location>
        <begin position="42"/>
        <end position="288"/>
    </location>
</feature>
<dbReference type="InterPro" id="IPR019563">
    <property type="entry name" value="GH97_catalytic"/>
</dbReference>
<dbReference type="InterPro" id="IPR014718">
    <property type="entry name" value="GH-type_carb-bd"/>
</dbReference>
<reference evidence="6 8" key="2">
    <citation type="submission" date="2018-02" db="EMBL/GenBank/DDBJ databases">
        <title>Characterization of Xanthomonas diversity in transplant houses and field plants.</title>
        <authorList>
            <person name="Abrahamian P."/>
            <person name="Timilsina S."/>
            <person name="Minsavage G.V."/>
            <person name="Goss E.M."/>
            <person name="Jones J.B."/>
            <person name="Vallad G.E."/>
        </authorList>
    </citation>
    <scope>NUCLEOTIDE SEQUENCE [LARGE SCALE GENOMIC DNA]</scope>
    <source>
        <strain evidence="6 8">GEV2132</strain>
    </source>
</reference>
<dbReference type="GO" id="GO:0030246">
    <property type="term" value="F:carbohydrate binding"/>
    <property type="evidence" value="ECO:0007669"/>
    <property type="project" value="InterPro"/>
</dbReference>
<organism evidence="5 9">
    <name type="scientific">Xanthomonas perforans</name>
    <dbReference type="NCBI Taxonomy" id="442694"/>
    <lineage>
        <taxon>Bacteria</taxon>
        <taxon>Pseudomonadati</taxon>
        <taxon>Pseudomonadota</taxon>
        <taxon>Gammaproteobacteria</taxon>
        <taxon>Lysobacterales</taxon>
        <taxon>Lysobacteraceae</taxon>
        <taxon>Xanthomonas</taxon>
    </lineage>
</organism>
<evidence type="ECO:0000313" key="9">
    <source>
        <dbReference type="Proteomes" id="UP000471082"/>
    </source>
</evidence>
<dbReference type="Pfam" id="PF14509">
    <property type="entry name" value="GH97_C"/>
    <property type="match status" value="1"/>
</dbReference>
<accession>A0A0G9BT49</accession>